<protein>
    <submittedName>
        <fullName evidence="2">Uncharacterized protein</fullName>
    </submittedName>
</protein>
<dbReference type="AlphaFoldDB" id="A0A5K7Z8L2"/>
<organism evidence="2 3">
    <name type="scientific">Desulfosarcina widdelii</name>
    <dbReference type="NCBI Taxonomy" id="947919"/>
    <lineage>
        <taxon>Bacteria</taxon>
        <taxon>Pseudomonadati</taxon>
        <taxon>Thermodesulfobacteriota</taxon>
        <taxon>Desulfobacteria</taxon>
        <taxon>Desulfobacterales</taxon>
        <taxon>Desulfosarcinaceae</taxon>
        <taxon>Desulfosarcina</taxon>
    </lineage>
</organism>
<evidence type="ECO:0000313" key="3">
    <source>
        <dbReference type="Proteomes" id="UP000427769"/>
    </source>
</evidence>
<proteinExistence type="predicted"/>
<dbReference type="Proteomes" id="UP000427769">
    <property type="component" value="Chromosome"/>
</dbReference>
<accession>A0A5K7Z8L2</accession>
<name>A0A5K7Z8L2_9BACT</name>
<dbReference type="KEGG" id="dwd:DSCW_55930"/>
<evidence type="ECO:0000256" key="1">
    <source>
        <dbReference type="SAM" id="MobiDB-lite"/>
    </source>
</evidence>
<keyword evidence="3" id="KW-1185">Reference proteome</keyword>
<reference evidence="2 3" key="1">
    <citation type="submission" date="2019-11" db="EMBL/GenBank/DDBJ databases">
        <title>Comparative genomics of hydrocarbon-degrading Desulfosarcina strains.</title>
        <authorList>
            <person name="Watanabe M."/>
            <person name="Kojima H."/>
            <person name="Fukui M."/>
        </authorList>
    </citation>
    <scope>NUCLEOTIDE SEQUENCE [LARGE SCALE GENOMIC DNA]</scope>
    <source>
        <strain evidence="2 3">PP31</strain>
    </source>
</reference>
<gene>
    <name evidence="2" type="ORF">DSCW_55930</name>
</gene>
<evidence type="ECO:0000313" key="2">
    <source>
        <dbReference type="EMBL" id="BBO78176.1"/>
    </source>
</evidence>
<dbReference type="EMBL" id="AP021875">
    <property type="protein sequence ID" value="BBO78176.1"/>
    <property type="molecule type" value="Genomic_DNA"/>
</dbReference>
<sequence>MQAKLIRICFTCENLLYMNRSRKHERRKESLMQEKEKYRAEIDARLVQFGETLLELKTKKKTQGFGAAHPGSRYHGKQTQGGGRQGYGLGCL</sequence>
<feature type="compositionally biased region" description="Gly residues" evidence="1">
    <location>
        <begin position="79"/>
        <end position="92"/>
    </location>
</feature>
<feature type="region of interest" description="Disordered" evidence="1">
    <location>
        <begin position="62"/>
        <end position="92"/>
    </location>
</feature>